<evidence type="ECO:0000313" key="3">
    <source>
        <dbReference type="EMBL" id="KRM92417.1"/>
    </source>
</evidence>
<name>A0A0R2CLG3_9LACO</name>
<dbReference type="AlphaFoldDB" id="A0A0R2CLG3"/>
<proteinExistence type="predicted"/>
<dbReference type="Proteomes" id="UP000051586">
    <property type="component" value="Unassembled WGS sequence"/>
</dbReference>
<dbReference type="PANTHER" id="PTHR47618">
    <property type="entry name" value="BIFUNCTIONAL OLIGORIBONUCLEASE AND PAP PHOSPHATASE NRNA"/>
    <property type="match status" value="1"/>
</dbReference>
<dbReference type="GO" id="GO:0003676">
    <property type="term" value="F:nucleic acid binding"/>
    <property type="evidence" value="ECO:0007669"/>
    <property type="project" value="InterPro"/>
</dbReference>
<dbReference type="EMBL" id="AYZI01000001">
    <property type="protein sequence ID" value="KRM92417.1"/>
    <property type="molecule type" value="Genomic_DNA"/>
</dbReference>
<dbReference type="Pfam" id="PF01368">
    <property type="entry name" value="DHH"/>
    <property type="match status" value="1"/>
</dbReference>
<comment type="caution">
    <text evidence="3">The sequence shown here is derived from an EMBL/GenBank/DDBJ whole genome shotgun (WGS) entry which is preliminary data.</text>
</comment>
<dbReference type="PANTHER" id="PTHR47618:SF1">
    <property type="entry name" value="BIFUNCTIONAL OLIGORIBONUCLEASE AND PAP PHOSPHATASE NRNA"/>
    <property type="match status" value="1"/>
</dbReference>
<dbReference type="Pfam" id="PF02272">
    <property type="entry name" value="DHHA1"/>
    <property type="match status" value="1"/>
</dbReference>
<sequence length="326" mass="36262">MKYEGKTMNNIQTAIFAKIEQFDTIIIHRHQRPDPDAIGSQMGLAAILRATFPTKQVYCVGKQYPGLAWLGKTDEIDDETYRHALVVVVDTANQPRIDDQRYRQGDALIKIDHHPNDDPFGDLMWVNEQASSVSEMIYDFYAAIAELKMSNQAAQLLYTGIVGDTGRFKYPATTSHTFQVASELTKHDFSLTAVAEKEDEIDVPLAHLSAYVYQNLTISAAGAAFVVLTNQIIQSLELGDESTSAVVPLPGNIKSVVAWAIFVQQKDQSYRIRLRSKEPEINELAKRHGGGGHALASGAVAKDEHEINQVISELNQLVSDYRSERN</sequence>
<dbReference type="PATRIC" id="fig|1423745.4.peg.33"/>
<accession>A0A0R2CLG3</accession>
<feature type="domain" description="DDH" evidence="1">
    <location>
        <begin position="25"/>
        <end position="161"/>
    </location>
</feature>
<dbReference type="Gene3D" id="3.10.310.30">
    <property type="match status" value="1"/>
</dbReference>
<reference evidence="3 4" key="1">
    <citation type="journal article" date="2015" name="Genome Announc.">
        <title>Expanding the biotechnology potential of lactobacilli through comparative genomics of 213 strains and associated genera.</title>
        <authorList>
            <person name="Sun Z."/>
            <person name="Harris H.M."/>
            <person name="McCann A."/>
            <person name="Guo C."/>
            <person name="Argimon S."/>
            <person name="Zhang W."/>
            <person name="Yang X."/>
            <person name="Jeffery I.B."/>
            <person name="Cooney J.C."/>
            <person name="Kagawa T.F."/>
            <person name="Liu W."/>
            <person name="Song Y."/>
            <person name="Salvetti E."/>
            <person name="Wrobel A."/>
            <person name="Rasinkangas P."/>
            <person name="Parkhill J."/>
            <person name="Rea M.C."/>
            <person name="O'Sullivan O."/>
            <person name="Ritari J."/>
            <person name="Douillard F.P."/>
            <person name="Paul Ross R."/>
            <person name="Yang R."/>
            <person name="Briner A.E."/>
            <person name="Felis G.E."/>
            <person name="de Vos W.M."/>
            <person name="Barrangou R."/>
            <person name="Klaenhammer T.R."/>
            <person name="Caufield P.W."/>
            <person name="Cui Y."/>
            <person name="Zhang H."/>
            <person name="O'Toole P.W."/>
        </authorList>
    </citation>
    <scope>NUCLEOTIDE SEQUENCE [LARGE SCALE GENOMIC DNA]</scope>
    <source>
        <strain evidence="3 4">DSM 22689</strain>
    </source>
</reference>
<dbReference type="InterPro" id="IPR051319">
    <property type="entry name" value="Oligoribo/pAp-PDE_c-di-AMP_PDE"/>
</dbReference>
<dbReference type="SUPFAM" id="SSF64182">
    <property type="entry name" value="DHH phosphoesterases"/>
    <property type="match status" value="1"/>
</dbReference>
<dbReference type="STRING" id="1423745.GCA_001311215_00635"/>
<feature type="domain" description="DHHA1" evidence="2">
    <location>
        <begin position="244"/>
        <end position="319"/>
    </location>
</feature>
<evidence type="ECO:0000259" key="2">
    <source>
        <dbReference type="Pfam" id="PF02272"/>
    </source>
</evidence>
<dbReference type="Gene3D" id="3.90.1640.10">
    <property type="entry name" value="inorganic pyrophosphatase (n-terminal core)"/>
    <property type="match status" value="1"/>
</dbReference>
<protein>
    <submittedName>
        <fullName evidence="3">Bifunctional oligoribonuclease and PAP phosphatase nrnA</fullName>
    </submittedName>
</protein>
<evidence type="ECO:0000313" key="4">
    <source>
        <dbReference type="Proteomes" id="UP000051586"/>
    </source>
</evidence>
<dbReference type="InterPro" id="IPR038763">
    <property type="entry name" value="DHH_sf"/>
</dbReference>
<evidence type="ECO:0000259" key="1">
    <source>
        <dbReference type="Pfam" id="PF01368"/>
    </source>
</evidence>
<dbReference type="InterPro" id="IPR003156">
    <property type="entry name" value="DHHA1_dom"/>
</dbReference>
<gene>
    <name evidence="3" type="ORF">FC87_GL000029</name>
</gene>
<organism evidence="3 4">
    <name type="scientific">Fructilactobacillus florum DSM 22689 = JCM 16035</name>
    <dbReference type="NCBI Taxonomy" id="1423745"/>
    <lineage>
        <taxon>Bacteria</taxon>
        <taxon>Bacillati</taxon>
        <taxon>Bacillota</taxon>
        <taxon>Bacilli</taxon>
        <taxon>Lactobacillales</taxon>
        <taxon>Lactobacillaceae</taxon>
        <taxon>Fructilactobacillus</taxon>
    </lineage>
</organism>
<dbReference type="InterPro" id="IPR001667">
    <property type="entry name" value="DDH_dom"/>
</dbReference>